<keyword evidence="1" id="KW-0472">Membrane</keyword>
<dbReference type="InterPro" id="IPR010397">
    <property type="entry name" value="DUF996"/>
</dbReference>
<organism evidence="2 3">
    <name type="scientific">Vulcanisaeta moutnovskia (strain 768-28)</name>
    <dbReference type="NCBI Taxonomy" id="985053"/>
    <lineage>
        <taxon>Archaea</taxon>
        <taxon>Thermoproteota</taxon>
        <taxon>Thermoprotei</taxon>
        <taxon>Thermoproteales</taxon>
        <taxon>Thermoproteaceae</taxon>
        <taxon>Vulcanisaeta</taxon>
    </lineage>
</organism>
<feature type="transmembrane region" description="Helical" evidence="1">
    <location>
        <begin position="12"/>
        <end position="38"/>
    </location>
</feature>
<keyword evidence="3" id="KW-1185">Reference proteome</keyword>
<dbReference type="RefSeq" id="WP_013604813.1">
    <property type="nucleotide sequence ID" value="NC_015151.1"/>
</dbReference>
<sequence>MGTQEDIKSAGTLGFVGSILMFIPYVSIIGDILVLIALNKLSKAYGNNAIWSNALYALVTAIIGGIILAFAFAGTAYLSLIYLGPSALSRLGMFIVVFVVFYIIILISGLFMRNAYNELSRSSGVGDFGSAARWYWLGAILTIIIVGFILYIVADIYALLGYSKLRG</sequence>
<dbReference type="Pfam" id="PF06195">
    <property type="entry name" value="DUF996"/>
    <property type="match status" value="1"/>
</dbReference>
<dbReference type="AlphaFoldDB" id="F0QT62"/>
<keyword evidence="1" id="KW-0812">Transmembrane</keyword>
<keyword evidence="1" id="KW-1133">Transmembrane helix</keyword>
<reference evidence="2 3" key="1">
    <citation type="journal article" date="2011" name="J. Bacteriol.">
        <title>Complete genome sequence of 'Vulcanisaeta moutnovskia' strain 768-28, a novel member of the hyperthermophilic crenarchaeal genus vulcanisaeta.</title>
        <authorList>
            <person name="Gumerov V.M."/>
            <person name="Mardanov A.V."/>
            <person name="Beletsky A.V."/>
            <person name="Prokofeva M.I."/>
            <person name="Bonch-Osmolovskaya E.A."/>
            <person name="Ravin N.V."/>
            <person name="Skryabin K.G."/>
        </authorList>
    </citation>
    <scope>NUCLEOTIDE SEQUENCE [LARGE SCALE GENOMIC DNA]</scope>
    <source>
        <strain evidence="2 3">768-28</strain>
    </source>
</reference>
<evidence type="ECO:0000313" key="2">
    <source>
        <dbReference type="EMBL" id="ADY01651.1"/>
    </source>
</evidence>
<name>F0QT62_VULM7</name>
<dbReference type="KEGG" id="vmo:VMUT_1446"/>
<dbReference type="EMBL" id="CP002529">
    <property type="protein sequence ID" value="ADY01651.1"/>
    <property type="molecule type" value="Genomic_DNA"/>
</dbReference>
<feature type="transmembrane region" description="Helical" evidence="1">
    <location>
        <begin position="58"/>
        <end position="84"/>
    </location>
</feature>
<proteinExistence type="predicted"/>
<dbReference type="HOGENOM" id="CLU_1590983_0_0_2"/>
<dbReference type="GeneID" id="10289098"/>
<evidence type="ECO:0000256" key="1">
    <source>
        <dbReference type="SAM" id="Phobius"/>
    </source>
</evidence>
<evidence type="ECO:0000313" key="3">
    <source>
        <dbReference type="Proteomes" id="UP000007485"/>
    </source>
</evidence>
<gene>
    <name evidence="2" type="ordered locus">VMUT_1446</name>
</gene>
<dbReference type="STRING" id="985053.VMUT_1446"/>
<dbReference type="OrthoDB" id="28373at2157"/>
<feature type="transmembrane region" description="Helical" evidence="1">
    <location>
        <begin position="91"/>
        <end position="114"/>
    </location>
</feature>
<dbReference type="Proteomes" id="UP000007485">
    <property type="component" value="Chromosome"/>
</dbReference>
<protein>
    <recommendedName>
        <fullName evidence="4">DUF996 domain-containing protein</fullName>
    </recommendedName>
</protein>
<evidence type="ECO:0008006" key="4">
    <source>
        <dbReference type="Google" id="ProtNLM"/>
    </source>
</evidence>
<dbReference type="eggNOG" id="arCOG01644">
    <property type="taxonomic scope" value="Archaea"/>
</dbReference>
<feature type="transmembrane region" description="Helical" evidence="1">
    <location>
        <begin position="134"/>
        <end position="160"/>
    </location>
</feature>
<accession>F0QT62</accession>